<dbReference type="PRINTS" id="PR00420">
    <property type="entry name" value="RNGMNOXGNASE"/>
</dbReference>
<proteinExistence type="predicted"/>
<dbReference type="EMBL" id="LR134155">
    <property type="protein sequence ID" value="VEA74079.1"/>
    <property type="molecule type" value="Genomic_DNA"/>
</dbReference>
<dbReference type="Pfam" id="PF21274">
    <property type="entry name" value="Rng_hyd_C"/>
    <property type="match status" value="1"/>
</dbReference>
<dbReference type="InterPro" id="IPR002938">
    <property type="entry name" value="FAD-bd"/>
</dbReference>
<gene>
    <name evidence="5" type="primary">pcpB</name>
    <name evidence="5" type="ORF">NCTC9419_05720</name>
</gene>
<keyword evidence="5" id="KW-0560">Oxidoreductase</keyword>
<organism evidence="5 6">
    <name type="scientific">Serratia rubidaea</name>
    <name type="common">Serratia marinorubra</name>
    <dbReference type="NCBI Taxonomy" id="61652"/>
    <lineage>
        <taxon>Bacteria</taxon>
        <taxon>Pseudomonadati</taxon>
        <taxon>Pseudomonadota</taxon>
        <taxon>Gammaproteobacteria</taxon>
        <taxon>Enterobacterales</taxon>
        <taxon>Yersiniaceae</taxon>
        <taxon>Serratia</taxon>
    </lineage>
</organism>
<dbReference type="EC" id="1.14.13.50" evidence="5"/>
<dbReference type="Proteomes" id="UP000271603">
    <property type="component" value="Chromosome"/>
</dbReference>
<evidence type="ECO:0000313" key="6">
    <source>
        <dbReference type="Proteomes" id="UP000271603"/>
    </source>
</evidence>
<dbReference type="STRING" id="61652.AXX16_2588"/>
<name>A0A3S4FXS2_SERRU</name>
<feature type="domain" description="FAD-binding" evidence="4">
    <location>
        <begin position="13"/>
        <end position="351"/>
    </location>
</feature>
<evidence type="ECO:0000256" key="3">
    <source>
        <dbReference type="ARBA" id="ARBA00022827"/>
    </source>
</evidence>
<sequence length="578" mass="63918">MEKQPLPHAEHPQVLIVGAGPVGLTLAILLKQYGVPLRIIEKNAGPSTSTKAMAIHSRTLEVFRELGIADRAVAQGFAIKAFSIQANQRRIINYNFSLLEAAWPMLLSLPQPDAEKLMLQRLEALGVNVEWNTTLNDIRQEADGASALLQQGDGEEQWVSCRWLCACDGARSTVRKKLNLSFDGSAYDSYFMLADADIEWDQRRDEGAFFLGAAEGYVAIAPIDGKGRYRLFFEMPHALPPESERPQLDLATFQSLCDGRGQQMTLSNLSSTTLAAFQHRQVTQLRHGAIFLLGDAAHIGSPIGGQWMNLGLSEAYNLGWKLAWVARGYAGPQLLDSYHEERYPVAQEAEKTAHRLTKLITTRKRPLVWLRNNLLPLISGRSKVQRKLPSLISGHHYHYCGSRWVLNELKKGERNSWRKKAAQRALPVAAPRAGQLAPDVMLWAAPGTQAQPLSELFRQRYLLLIFTAAEGDSALVAGWQAMAQALVAGYQGIAARCVADALSADEHDGEPRLIADPDWRLHRRYHADAGCLVLIRPDGYIAFLGKDADALSDFLQTTAALRQQHDAAVTDLLDDVAA</sequence>
<protein>
    <submittedName>
        <fullName evidence="5">Pentachlorophenol 4-monooxygenase</fullName>
        <ecNumber evidence="5">1.14.13.50</ecNumber>
    </submittedName>
</protein>
<dbReference type="InterPro" id="IPR036188">
    <property type="entry name" value="FAD/NAD-bd_sf"/>
</dbReference>
<accession>A0A3S4FXS2</accession>
<evidence type="ECO:0000313" key="5">
    <source>
        <dbReference type="EMBL" id="VEA74079.1"/>
    </source>
</evidence>
<dbReference type="PANTHER" id="PTHR43004:SF19">
    <property type="entry name" value="BINDING MONOOXYGENASE, PUTATIVE (JCVI)-RELATED"/>
    <property type="match status" value="1"/>
</dbReference>
<evidence type="ECO:0000256" key="1">
    <source>
        <dbReference type="ARBA" id="ARBA00001974"/>
    </source>
</evidence>
<dbReference type="Pfam" id="PF01494">
    <property type="entry name" value="FAD_binding_3"/>
    <property type="match status" value="1"/>
</dbReference>
<dbReference type="InterPro" id="IPR050641">
    <property type="entry name" value="RIFMO-like"/>
</dbReference>
<dbReference type="PANTHER" id="PTHR43004">
    <property type="entry name" value="TRK SYSTEM POTASSIUM UPTAKE PROTEIN"/>
    <property type="match status" value="1"/>
</dbReference>
<dbReference type="AlphaFoldDB" id="A0A3S4FXS2"/>
<reference evidence="5 6" key="1">
    <citation type="submission" date="2018-12" db="EMBL/GenBank/DDBJ databases">
        <authorList>
            <consortium name="Pathogen Informatics"/>
        </authorList>
    </citation>
    <scope>NUCLEOTIDE SEQUENCE [LARGE SCALE GENOMIC DNA]</scope>
    <source>
        <strain evidence="5 6">NCTC9419</strain>
    </source>
</reference>
<evidence type="ECO:0000259" key="4">
    <source>
        <dbReference type="Pfam" id="PF01494"/>
    </source>
</evidence>
<dbReference type="Gene3D" id="3.40.30.120">
    <property type="match status" value="1"/>
</dbReference>
<dbReference type="GO" id="GO:0071949">
    <property type="term" value="F:FAD binding"/>
    <property type="evidence" value="ECO:0007669"/>
    <property type="project" value="InterPro"/>
</dbReference>
<evidence type="ECO:0000256" key="2">
    <source>
        <dbReference type="ARBA" id="ARBA00022630"/>
    </source>
</evidence>
<dbReference type="GO" id="GO:0018677">
    <property type="term" value="F:pentachlorophenol monooxygenase activity"/>
    <property type="evidence" value="ECO:0007669"/>
    <property type="project" value="UniProtKB-EC"/>
</dbReference>
<keyword evidence="3" id="KW-0274">FAD</keyword>
<dbReference type="Gene3D" id="3.30.70.2450">
    <property type="match status" value="1"/>
</dbReference>
<dbReference type="SUPFAM" id="SSF51905">
    <property type="entry name" value="FAD/NAD(P)-binding domain"/>
    <property type="match status" value="1"/>
</dbReference>
<dbReference type="Gene3D" id="3.50.50.60">
    <property type="entry name" value="FAD/NAD(P)-binding domain"/>
    <property type="match status" value="1"/>
</dbReference>
<keyword evidence="2" id="KW-0285">Flavoprotein</keyword>
<keyword evidence="5" id="KW-0503">Monooxygenase</keyword>
<comment type="cofactor">
    <cofactor evidence="1">
        <name>FAD</name>
        <dbReference type="ChEBI" id="CHEBI:57692"/>
    </cofactor>
</comment>